<keyword evidence="2" id="KW-1185">Reference proteome</keyword>
<dbReference type="AlphaFoldDB" id="A0A7C8IUB7"/>
<proteinExistence type="predicted"/>
<sequence length="102" mass="11039">MMNLYMTAASRGVALDSEDLVPAALPFRPRPPTPLPHCPPPPRRAYLFSPDFLAGLSTTPAVFLRCIMLSRAFPAPRVSSGAFLREQEALAAAGAEEEVENE</sequence>
<protein>
    <submittedName>
        <fullName evidence="1">Uncharacterized protein</fullName>
    </submittedName>
</protein>
<reference evidence="1 2" key="1">
    <citation type="submission" date="2019-12" db="EMBL/GenBank/DDBJ databases">
        <title>Draft genome sequence of the ascomycete Xylaria multiplex DSM 110363.</title>
        <authorList>
            <person name="Buettner E."/>
            <person name="Kellner H."/>
        </authorList>
    </citation>
    <scope>NUCLEOTIDE SEQUENCE [LARGE SCALE GENOMIC DNA]</scope>
    <source>
        <strain evidence="1 2">DSM 110363</strain>
    </source>
</reference>
<accession>A0A7C8IUB7</accession>
<evidence type="ECO:0000313" key="1">
    <source>
        <dbReference type="EMBL" id="KAF2966642.1"/>
    </source>
</evidence>
<dbReference type="Proteomes" id="UP000481858">
    <property type="component" value="Unassembled WGS sequence"/>
</dbReference>
<organism evidence="1 2">
    <name type="scientific">Xylaria multiplex</name>
    <dbReference type="NCBI Taxonomy" id="323545"/>
    <lineage>
        <taxon>Eukaryota</taxon>
        <taxon>Fungi</taxon>
        <taxon>Dikarya</taxon>
        <taxon>Ascomycota</taxon>
        <taxon>Pezizomycotina</taxon>
        <taxon>Sordariomycetes</taxon>
        <taxon>Xylariomycetidae</taxon>
        <taxon>Xylariales</taxon>
        <taxon>Xylariaceae</taxon>
        <taxon>Xylaria</taxon>
    </lineage>
</organism>
<comment type="caution">
    <text evidence="1">The sequence shown here is derived from an EMBL/GenBank/DDBJ whole genome shotgun (WGS) entry which is preliminary data.</text>
</comment>
<gene>
    <name evidence="1" type="ORF">GQX73_g6937</name>
</gene>
<dbReference type="EMBL" id="WUBL01000084">
    <property type="protein sequence ID" value="KAF2966642.1"/>
    <property type="molecule type" value="Genomic_DNA"/>
</dbReference>
<dbReference type="InParanoid" id="A0A7C8IUB7"/>
<name>A0A7C8IUB7_9PEZI</name>
<evidence type="ECO:0000313" key="2">
    <source>
        <dbReference type="Proteomes" id="UP000481858"/>
    </source>
</evidence>